<gene>
    <name evidence="2" type="ORF">KBTEX_00840</name>
</gene>
<evidence type="ECO:0000313" key="2">
    <source>
        <dbReference type="EMBL" id="QEA04532.1"/>
    </source>
</evidence>
<proteinExistence type="predicted"/>
<organism evidence="2">
    <name type="scientific">uncultured organism</name>
    <dbReference type="NCBI Taxonomy" id="155900"/>
    <lineage>
        <taxon>unclassified sequences</taxon>
        <taxon>environmental samples</taxon>
    </lineage>
</organism>
<dbReference type="InterPro" id="IPR014729">
    <property type="entry name" value="Rossmann-like_a/b/a_fold"/>
</dbReference>
<dbReference type="AlphaFoldDB" id="A0A5B8RAV3"/>
<dbReference type="Gene3D" id="3.40.50.620">
    <property type="entry name" value="HUPs"/>
    <property type="match status" value="1"/>
</dbReference>
<sequence length="143" mass="15565">MYSKIMVPVDLAHLEVLQPALKTASDLARHYGAEVCYVGVTATTPGSVARTPEEYQQKLEAFAREQAGDHGQRASARMITSPDPIADLDDVLLQAIEDTGADLVVMATHLPRHLDAVMPSHGDRIAAHTEQSVFLVRVHNRDG</sequence>
<dbReference type="CDD" id="cd00293">
    <property type="entry name" value="USP-like"/>
    <property type="match status" value="1"/>
</dbReference>
<reference evidence="2" key="1">
    <citation type="submission" date="2019-06" db="EMBL/GenBank/DDBJ databases">
        <authorList>
            <person name="Murdoch R.W."/>
            <person name="Fathepure B."/>
        </authorList>
    </citation>
    <scope>NUCLEOTIDE SEQUENCE</scope>
</reference>
<dbReference type="SUPFAM" id="SSF52402">
    <property type="entry name" value="Adenine nucleotide alpha hydrolases-like"/>
    <property type="match status" value="1"/>
</dbReference>
<name>A0A5B8RAV3_9ZZZZ</name>
<dbReference type="EMBL" id="MN079085">
    <property type="protein sequence ID" value="QEA04532.1"/>
    <property type="molecule type" value="Genomic_DNA"/>
</dbReference>
<evidence type="ECO:0000259" key="1">
    <source>
        <dbReference type="Pfam" id="PF00582"/>
    </source>
</evidence>
<dbReference type="Pfam" id="PF00582">
    <property type="entry name" value="Usp"/>
    <property type="match status" value="1"/>
</dbReference>
<protein>
    <recommendedName>
        <fullName evidence="1">UspA domain-containing protein</fullName>
    </recommendedName>
</protein>
<dbReference type="InterPro" id="IPR006016">
    <property type="entry name" value="UspA"/>
</dbReference>
<feature type="domain" description="UspA" evidence="1">
    <location>
        <begin position="1"/>
        <end position="137"/>
    </location>
</feature>
<accession>A0A5B8RAV3</accession>